<feature type="region of interest" description="Disordered" evidence="1">
    <location>
        <begin position="70"/>
        <end position="102"/>
    </location>
</feature>
<evidence type="ECO:0000313" key="2">
    <source>
        <dbReference type="EMBL" id="GID61707.1"/>
    </source>
</evidence>
<feature type="compositionally biased region" description="Low complexity" evidence="1">
    <location>
        <begin position="70"/>
        <end position="81"/>
    </location>
</feature>
<keyword evidence="3" id="KW-1185">Reference proteome</keyword>
<gene>
    <name evidence="2" type="ORF">Aco03nite_101110</name>
</gene>
<organism evidence="2 3">
    <name type="scientific">Actinoplanes couchii</name>
    <dbReference type="NCBI Taxonomy" id="403638"/>
    <lineage>
        <taxon>Bacteria</taxon>
        <taxon>Bacillati</taxon>
        <taxon>Actinomycetota</taxon>
        <taxon>Actinomycetes</taxon>
        <taxon>Micromonosporales</taxon>
        <taxon>Micromonosporaceae</taxon>
        <taxon>Actinoplanes</taxon>
    </lineage>
</organism>
<comment type="caution">
    <text evidence="2">The sequence shown here is derived from an EMBL/GenBank/DDBJ whole genome shotgun (WGS) entry which is preliminary data.</text>
</comment>
<proteinExistence type="predicted"/>
<sequence>MTVQVTAGTEPLSRQRTSGTGVAVMAAANVQQTQSFLVAVTARCRDVVGSQNCPGGMDRVQCIRFAASPLASSGPTATSTGPSGGAWTGQQALLALAPPASR</sequence>
<reference evidence="2 3" key="1">
    <citation type="submission" date="2021-01" db="EMBL/GenBank/DDBJ databases">
        <title>Whole genome shotgun sequence of Actinoplanes couchii NBRC 106145.</title>
        <authorList>
            <person name="Komaki H."/>
            <person name="Tamura T."/>
        </authorList>
    </citation>
    <scope>NUCLEOTIDE SEQUENCE [LARGE SCALE GENOMIC DNA]</scope>
    <source>
        <strain evidence="2 3">NBRC 106145</strain>
    </source>
</reference>
<evidence type="ECO:0000256" key="1">
    <source>
        <dbReference type="SAM" id="MobiDB-lite"/>
    </source>
</evidence>
<evidence type="ECO:0000313" key="3">
    <source>
        <dbReference type="Proteomes" id="UP000612282"/>
    </source>
</evidence>
<protein>
    <submittedName>
        <fullName evidence="2">Uncharacterized protein</fullName>
    </submittedName>
</protein>
<dbReference type="EMBL" id="BOMG01000134">
    <property type="protein sequence ID" value="GID61707.1"/>
    <property type="molecule type" value="Genomic_DNA"/>
</dbReference>
<feature type="compositionally biased region" description="Low complexity" evidence="1">
    <location>
        <begin position="88"/>
        <end position="102"/>
    </location>
</feature>
<name>A0ABQ3XT64_9ACTN</name>
<dbReference type="Proteomes" id="UP000612282">
    <property type="component" value="Unassembled WGS sequence"/>
</dbReference>
<accession>A0ABQ3XT64</accession>